<dbReference type="RefSeq" id="WP_061681238.1">
    <property type="nucleotide sequence ID" value="NZ_LRAD01000009.1"/>
</dbReference>
<keyword evidence="1" id="KW-0812">Transmembrane</keyword>
<keyword evidence="1" id="KW-1133">Transmembrane helix</keyword>
<keyword evidence="3" id="KW-1185">Reference proteome</keyword>
<comment type="caution">
    <text evidence="2">The sequence shown here is derived from an EMBL/GenBank/DDBJ whole genome shotgun (WGS) entry which is preliminary data.</text>
</comment>
<dbReference type="Proteomes" id="UP000075357">
    <property type="component" value="Unassembled WGS sequence"/>
</dbReference>
<proteinExistence type="predicted"/>
<dbReference type="EMBL" id="LRAD01000009">
    <property type="protein sequence ID" value="KXZ61792.1"/>
    <property type="molecule type" value="Genomic_DNA"/>
</dbReference>
<reference evidence="2 3" key="1">
    <citation type="submission" date="2016-01" db="EMBL/GenBank/DDBJ databases">
        <title>Draft genome sequences of Microbacterium laevaniformans LCDC 91-0039 and the type strain of Microbacterium hominis LCDC 84-209.</title>
        <authorList>
            <person name="Bernier A.-M."/>
            <person name="Bernard K."/>
        </authorList>
    </citation>
    <scope>NUCLEOTIDE SEQUENCE [LARGE SCALE GENOMIC DNA]</scope>
    <source>
        <strain evidence="2 3">LCDC 91-0039</strain>
    </source>
</reference>
<sequence length="150" mass="15548">MVSSVRNSQSVTLNEQLLIMRLITSVGLALLLMLGLAATAHTELDGAAPIPLIVSELMDPHVEPVVDAAAAHEAVADGSWSGSNALVGAALCVFGVLCGLTFMVALRGLLRRRMPPVLGAAPRMPSLLPASAARVHPIVLSLTQLGLSRT</sequence>
<evidence type="ECO:0000313" key="3">
    <source>
        <dbReference type="Proteomes" id="UP000075357"/>
    </source>
</evidence>
<feature type="transmembrane region" description="Helical" evidence="1">
    <location>
        <begin position="85"/>
        <end position="106"/>
    </location>
</feature>
<evidence type="ECO:0000256" key="1">
    <source>
        <dbReference type="SAM" id="Phobius"/>
    </source>
</evidence>
<dbReference type="AlphaFoldDB" id="A0A150HI46"/>
<organism evidence="2 3">
    <name type="scientific">Microbacterium laevaniformans</name>
    <dbReference type="NCBI Taxonomy" id="36807"/>
    <lineage>
        <taxon>Bacteria</taxon>
        <taxon>Bacillati</taxon>
        <taxon>Actinomycetota</taxon>
        <taxon>Actinomycetes</taxon>
        <taxon>Micrococcales</taxon>
        <taxon>Microbacteriaceae</taxon>
        <taxon>Microbacterium</taxon>
    </lineage>
</organism>
<dbReference type="PATRIC" id="fig|36807.3.peg.248"/>
<dbReference type="STRING" id="36807.Mlaev_00242"/>
<name>A0A150HI46_9MICO</name>
<gene>
    <name evidence="2" type="ORF">Mlaev_00242</name>
</gene>
<feature type="transmembrane region" description="Helical" evidence="1">
    <location>
        <begin position="18"/>
        <end position="38"/>
    </location>
</feature>
<accession>A0A150HI46</accession>
<keyword evidence="1" id="KW-0472">Membrane</keyword>
<protein>
    <submittedName>
        <fullName evidence="2">Uncharacterized protein</fullName>
    </submittedName>
</protein>
<evidence type="ECO:0000313" key="2">
    <source>
        <dbReference type="EMBL" id="KXZ61792.1"/>
    </source>
</evidence>